<comment type="caution">
    <text evidence="3">The sequence shown here is derived from an EMBL/GenBank/DDBJ whole genome shotgun (WGS) entry which is preliminary data.</text>
</comment>
<dbReference type="EMBL" id="JAOPGA020000925">
    <property type="protein sequence ID" value="KAL0483044.1"/>
    <property type="molecule type" value="Genomic_DNA"/>
</dbReference>
<sequence>MLLNRTRRFIPFGAKYFARDLKKQGETGRFTLNQELSNYFSEPNSHNASLLISRQNDIMMTNKIYKALPVALRDGDVKRIFNDRQGLLSKQIIDSIETLIYQSKTKELTTILNDLDPEALGPASEHLLKLFTSHKLKKISVLWLFKFKTTGSLNTKTLAELLLLHKNDIPHVEKIYNFLDASAKYKVHLTMLCIYAEKDMIKAMNLFHDINLKTRGVPEFYCAQLINKASVDDVIEVFSHLTKIEAGVNIKTLNRVINVLHNHNKIVQRVLDFIISRNMKPDYILFCTVLKIARDADDAVLGDTMYRYAIDNGIKPNEQYSSMVIKLYCSSGSIKQAIGVLDQFVGTGEEPTRYMYTVLLDSCAKNKDVESGDIVFDYMFKYRTLDIHACNCLIKMYSTTLQNAKVADMFDKMKEMNIGPNSISFLGAFGACVDPSFAELGDLVCSILKNSTIAVDTAVYNSVMTMYVKTGRTERAVEVFLNFKSIGAEPDEVSYNIISNACEKACSDPQGDAVFKYIQESNFVLTASAYDLFIKMYSNMNRPKQCVDILKHMINNRIQPDDTSFSAALNACSIVKDVESGNTVLKLIKECQVQLNVHILTNMIKFYGCTNRFKKAVHLFFENTKKGIQPNTATCCTALSICGQNALINNGRGIIKYIKKKRIDLKPPLISAIILFYGKTGSLNEAVDFFEESADKSNIVFWNMIIHCCAINASTDKALEFFDRLIALKVAPVNVTNSAVLRSLANNSNIEIAELIFSRLESEKLADGSCYNIMMALYADNGLLSKKNMLLKTMNEKGMRY</sequence>
<dbReference type="PANTHER" id="PTHR47447:SF17">
    <property type="entry name" value="OS12G0638900 PROTEIN"/>
    <property type="match status" value="1"/>
</dbReference>
<dbReference type="PROSITE" id="PS51375">
    <property type="entry name" value="PPR"/>
    <property type="match status" value="4"/>
</dbReference>
<accession>A0AAW2Z288</accession>
<dbReference type="NCBIfam" id="TIGR00756">
    <property type="entry name" value="PPR"/>
    <property type="match status" value="2"/>
</dbReference>
<keyword evidence="4" id="KW-1185">Reference proteome</keyword>
<dbReference type="InterPro" id="IPR002885">
    <property type="entry name" value="PPR_rpt"/>
</dbReference>
<gene>
    <name evidence="3" type="ORF">AKO1_014928</name>
</gene>
<feature type="repeat" description="PPR" evidence="2">
    <location>
        <begin position="456"/>
        <end position="490"/>
    </location>
</feature>
<feature type="repeat" description="PPR" evidence="2">
    <location>
        <begin position="386"/>
        <end position="420"/>
    </location>
</feature>
<organism evidence="3 4">
    <name type="scientific">Acrasis kona</name>
    <dbReference type="NCBI Taxonomy" id="1008807"/>
    <lineage>
        <taxon>Eukaryota</taxon>
        <taxon>Discoba</taxon>
        <taxon>Heterolobosea</taxon>
        <taxon>Tetramitia</taxon>
        <taxon>Eutetramitia</taxon>
        <taxon>Acrasidae</taxon>
        <taxon>Acrasis</taxon>
    </lineage>
</organism>
<reference evidence="3 4" key="1">
    <citation type="submission" date="2024-03" db="EMBL/GenBank/DDBJ databases">
        <title>The Acrasis kona genome and developmental transcriptomes reveal deep origins of eukaryotic multicellular pathways.</title>
        <authorList>
            <person name="Sheikh S."/>
            <person name="Fu C.-J."/>
            <person name="Brown M.W."/>
            <person name="Baldauf S.L."/>
        </authorList>
    </citation>
    <scope>NUCLEOTIDE SEQUENCE [LARGE SCALE GENOMIC DNA]</scope>
    <source>
        <strain evidence="3 4">ATCC MYA-3509</strain>
    </source>
</reference>
<keyword evidence="1" id="KW-0677">Repeat</keyword>
<evidence type="ECO:0000256" key="1">
    <source>
        <dbReference type="ARBA" id="ARBA00022737"/>
    </source>
</evidence>
<dbReference type="InterPro" id="IPR011990">
    <property type="entry name" value="TPR-like_helical_dom_sf"/>
</dbReference>
<feature type="repeat" description="PPR" evidence="2">
    <location>
        <begin position="526"/>
        <end position="560"/>
    </location>
</feature>
<dbReference type="PANTHER" id="PTHR47447">
    <property type="entry name" value="OS03G0856100 PROTEIN"/>
    <property type="match status" value="1"/>
</dbReference>
<dbReference type="Gene3D" id="1.25.40.10">
    <property type="entry name" value="Tetratricopeptide repeat domain"/>
    <property type="match status" value="4"/>
</dbReference>
<protein>
    <submittedName>
        <fullName evidence="3">Pentatricopeptide repeat-containing protein</fullName>
    </submittedName>
</protein>
<dbReference type="Pfam" id="PF01535">
    <property type="entry name" value="PPR"/>
    <property type="match status" value="2"/>
</dbReference>
<dbReference type="Pfam" id="PF13041">
    <property type="entry name" value="PPR_2"/>
    <property type="match status" value="1"/>
</dbReference>
<feature type="repeat" description="PPR" evidence="2">
    <location>
        <begin position="698"/>
        <end position="732"/>
    </location>
</feature>
<name>A0AAW2Z288_9EUKA</name>
<dbReference type="AlphaFoldDB" id="A0AAW2Z288"/>
<evidence type="ECO:0000256" key="2">
    <source>
        <dbReference type="PROSITE-ProRule" id="PRU00708"/>
    </source>
</evidence>
<evidence type="ECO:0000313" key="4">
    <source>
        <dbReference type="Proteomes" id="UP001431209"/>
    </source>
</evidence>
<dbReference type="Proteomes" id="UP001431209">
    <property type="component" value="Unassembled WGS sequence"/>
</dbReference>
<proteinExistence type="predicted"/>
<evidence type="ECO:0000313" key="3">
    <source>
        <dbReference type="EMBL" id="KAL0483044.1"/>
    </source>
</evidence>